<dbReference type="SUPFAM" id="SSF47473">
    <property type="entry name" value="EF-hand"/>
    <property type="match status" value="1"/>
</dbReference>
<dbReference type="InterPro" id="IPR000008">
    <property type="entry name" value="C2_dom"/>
</dbReference>
<dbReference type="SUPFAM" id="SSF51695">
    <property type="entry name" value="PLC-like phosphodiesterases"/>
    <property type="match status" value="1"/>
</dbReference>
<dbReference type="Pfam" id="PF17787">
    <property type="entry name" value="PH_14"/>
    <property type="match status" value="1"/>
</dbReference>
<dbReference type="Gene3D" id="1.10.238.10">
    <property type="entry name" value="EF-hand"/>
    <property type="match status" value="1"/>
</dbReference>
<dbReference type="GO" id="GO:0046488">
    <property type="term" value="P:phosphatidylinositol metabolic process"/>
    <property type="evidence" value="ECO:0000318"/>
    <property type="project" value="GO_Central"/>
</dbReference>
<organism evidence="8 9">
    <name type="scientific">Ciona intestinalis</name>
    <name type="common">Transparent sea squirt</name>
    <name type="synonym">Ascidia intestinalis</name>
    <dbReference type="NCBI Taxonomy" id="7719"/>
    <lineage>
        <taxon>Eukaryota</taxon>
        <taxon>Metazoa</taxon>
        <taxon>Chordata</taxon>
        <taxon>Tunicata</taxon>
        <taxon>Ascidiacea</taxon>
        <taxon>Phlebobranchia</taxon>
        <taxon>Cionidae</taxon>
        <taxon>Ciona</taxon>
    </lineage>
</organism>
<keyword evidence="4 6" id="KW-0443">Lipid metabolism</keyword>
<evidence type="ECO:0000256" key="2">
    <source>
        <dbReference type="ARBA" id="ARBA00022801"/>
    </source>
</evidence>
<evidence type="ECO:0000256" key="3">
    <source>
        <dbReference type="ARBA" id="ARBA00022963"/>
    </source>
</evidence>
<dbReference type="InterPro" id="IPR037862">
    <property type="entry name" value="PLC-beta_PH"/>
</dbReference>
<dbReference type="OMA" id="ICCKEDT"/>
<evidence type="ECO:0000256" key="6">
    <source>
        <dbReference type="RuleBase" id="RU361133"/>
    </source>
</evidence>
<comment type="catalytic activity">
    <reaction evidence="6">
        <text>a 1,2-diacyl-sn-glycero-3-phospho-(1D-myo-inositol-4,5-bisphosphate) + H2O = 1D-myo-inositol 1,4,5-trisphosphate + a 1,2-diacyl-sn-glycerol + H(+)</text>
        <dbReference type="Rhea" id="RHEA:33179"/>
        <dbReference type="ChEBI" id="CHEBI:15377"/>
        <dbReference type="ChEBI" id="CHEBI:15378"/>
        <dbReference type="ChEBI" id="CHEBI:17815"/>
        <dbReference type="ChEBI" id="CHEBI:58456"/>
        <dbReference type="ChEBI" id="CHEBI:203600"/>
        <dbReference type="EC" id="3.1.4.11"/>
    </reaction>
</comment>
<dbReference type="EC" id="3.1.4.11" evidence="1 6"/>
<keyword evidence="9" id="KW-1185">Reference proteome</keyword>
<dbReference type="FunCoup" id="F6SF88">
    <property type="interactions" value="2"/>
</dbReference>
<dbReference type="InterPro" id="IPR011992">
    <property type="entry name" value="EF-hand-dom_pair"/>
</dbReference>
<dbReference type="PROSITE" id="PS50008">
    <property type="entry name" value="PIPLC_Y_DOMAIN"/>
    <property type="match status" value="1"/>
</dbReference>
<evidence type="ECO:0000256" key="4">
    <source>
        <dbReference type="ARBA" id="ARBA00023098"/>
    </source>
</evidence>
<dbReference type="PRINTS" id="PR00390">
    <property type="entry name" value="PHPHLIPASEC"/>
</dbReference>
<keyword evidence="3 6" id="KW-0442">Lipid degradation</keyword>
<evidence type="ECO:0000256" key="1">
    <source>
        <dbReference type="ARBA" id="ARBA00012368"/>
    </source>
</evidence>
<dbReference type="PANTHER" id="PTHR10336:SF36">
    <property type="entry name" value="1-PHOSPHATIDYLINOSITOL 4,5-BISPHOSPHATE PHOSPHODIESTERASE BETA-4"/>
    <property type="match status" value="1"/>
</dbReference>
<dbReference type="InterPro" id="IPR000909">
    <property type="entry name" value="PLipase_C_PInositol-sp_X_dom"/>
</dbReference>
<dbReference type="AlphaFoldDB" id="F6SF88"/>
<reference evidence="8" key="2">
    <citation type="submission" date="2025-08" db="UniProtKB">
        <authorList>
            <consortium name="Ensembl"/>
        </authorList>
    </citation>
    <scope>IDENTIFICATION</scope>
</reference>
<dbReference type="Pfam" id="PF00388">
    <property type="entry name" value="PI-PLC-X"/>
    <property type="match status" value="1"/>
</dbReference>
<dbReference type="FunFam" id="3.20.20.190:FF:000094">
    <property type="match status" value="1"/>
</dbReference>
<dbReference type="InterPro" id="IPR035892">
    <property type="entry name" value="C2_domain_sf"/>
</dbReference>
<dbReference type="Ensembl" id="ENSCINT00000000483.3">
    <property type="protein sequence ID" value="ENSCINP00000000483.3"/>
    <property type="gene ID" value="ENSCING00000000259.3"/>
</dbReference>
<dbReference type="InterPro" id="IPR001711">
    <property type="entry name" value="PLipase_C_Pinositol-sp_Y"/>
</dbReference>
<dbReference type="HOGENOM" id="CLU_002738_2_0_1"/>
<dbReference type="GO" id="GO:0016042">
    <property type="term" value="P:lipid catabolic process"/>
    <property type="evidence" value="ECO:0007669"/>
    <property type="project" value="UniProtKB-KW"/>
</dbReference>
<dbReference type="Gene3D" id="2.30.29.240">
    <property type="match status" value="1"/>
</dbReference>
<dbReference type="SUPFAM" id="SSF50729">
    <property type="entry name" value="PH domain-like"/>
    <property type="match status" value="1"/>
</dbReference>
<dbReference type="SMART" id="SM00239">
    <property type="entry name" value="C2"/>
    <property type="match status" value="1"/>
</dbReference>
<dbReference type="GO" id="GO:0048015">
    <property type="term" value="P:phosphatidylinositol-mediated signaling"/>
    <property type="evidence" value="ECO:0000318"/>
    <property type="project" value="GO_Central"/>
</dbReference>
<dbReference type="InterPro" id="IPR017946">
    <property type="entry name" value="PLC-like_Pdiesterase_TIM-brl"/>
</dbReference>
<dbReference type="CDD" id="cd00275">
    <property type="entry name" value="C2_PLC_like"/>
    <property type="match status" value="1"/>
</dbReference>
<proteinExistence type="predicted"/>
<reference evidence="9" key="1">
    <citation type="journal article" date="2002" name="Science">
        <title>The draft genome of Ciona intestinalis: insights into chordate and vertebrate origins.</title>
        <authorList>
            <person name="Dehal P."/>
            <person name="Satou Y."/>
            <person name="Campbell R.K."/>
            <person name="Chapman J."/>
            <person name="Degnan B."/>
            <person name="De Tomaso A."/>
            <person name="Davidson B."/>
            <person name="Di Gregorio A."/>
            <person name="Gelpke M."/>
            <person name="Goodstein D.M."/>
            <person name="Harafuji N."/>
            <person name="Hastings K.E."/>
            <person name="Ho I."/>
            <person name="Hotta K."/>
            <person name="Huang W."/>
            <person name="Kawashima T."/>
            <person name="Lemaire P."/>
            <person name="Martinez D."/>
            <person name="Meinertzhagen I.A."/>
            <person name="Necula S."/>
            <person name="Nonaka M."/>
            <person name="Putnam N."/>
            <person name="Rash S."/>
            <person name="Saiga H."/>
            <person name="Satake M."/>
            <person name="Terry A."/>
            <person name="Yamada L."/>
            <person name="Wang H.G."/>
            <person name="Awazu S."/>
            <person name="Azumi K."/>
            <person name="Boore J."/>
            <person name="Branno M."/>
            <person name="Chin-Bow S."/>
            <person name="DeSantis R."/>
            <person name="Doyle S."/>
            <person name="Francino P."/>
            <person name="Keys D.N."/>
            <person name="Haga S."/>
            <person name="Hayashi H."/>
            <person name="Hino K."/>
            <person name="Imai K.S."/>
            <person name="Inaba K."/>
            <person name="Kano S."/>
            <person name="Kobayashi K."/>
            <person name="Kobayashi M."/>
            <person name="Lee B.I."/>
            <person name="Makabe K.W."/>
            <person name="Manohar C."/>
            <person name="Matassi G."/>
            <person name="Medina M."/>
            <person name="Mochizuki Y."/>
            <person name="Mount S."/>
            <person name="Morishita T."/>
            <person name="Miura S."/>
            <person name="Nakayama A."/>
            <person name="Nishizaka S."/>
            <person name="Nomoto H."/>
            <person name="Ohta F."/>
            <person name="Oishi K."/>
            <person name="Rigoutsos I."/>
            <person name="Sano M."/>
            <person name="Sasaki A."/>
            <person name="Sasakura Y."/>
            <person name="Shoguchi E."/>
            <person name="Shin-i T."/>
            <person name="Spagnuolo A."/>
            <person name="Stainier D."/>
            <person name="Suzuki M.M."/>
            <person name="Tassy O."/>
            <person name="Takatori N."/>
            <person name="Tokuoka M."/>
            <person name="Yagi K."/>
            <person name="Yoshizaki F."/>
            <person name="Wada S."/>
            <person name="Zhang C."/>
            <person name="Hyatt P.D."/>
            <person name="Larimer F."/>
            <person name="Detter C."/>
            <person name="Doggett N."/>
            <person name="Glavina T."/>
            <person name="Hawkins T."/>
            <person name="Richardson P."/>
            <person name="Lucas S."/>
            <person name="Kohara Y."/>
            <person name="Levine M."/>
            <person name="Satoh N."/>
            <person name="Rokhsar D.S."/>
        </authorList>
    </citation>
    <scope>NUCLEOTIDE SEQUENCE [LARGE SCALE GENOMIC DNA]</scope>
</reference>
<name>F6SF88_CIOIN</name>
<reference evidence="8" key="3">
    <citation type="submission" date="2025-09" db="UniProtKB">
        <authorList>
            <consortium name="Ensembl"/>
        </authorList>
    </citation>
    <scope>IDENTIFICATION</scope>
</reference>
<dbReference type="CDD" id="cd08591">
    <property type="entry name" value="PI-PLCc_beta"/>
    <property type="match status" value="1"/>
</dbReference>
<protein>
    <recommendedName>
        <fullName evidence="1 6">Phosphoinositide phospholipase C</fullName>
        <ecNumber evidence="1 6">3.1.4.11</ecNumber>
    </recommendedName>
</protein>
<dbReference type="CDD" id="cd16200">
    <property type="entry name" value="EFh_PI-PLCbeta"/>
    <property type="match status" value="1"/>
</dbReference>
<dbReference type="SUPFAM" id="SSF49562">
    <property type="entry name" value="C2 domain (Calcium/lipid-binding domain, CaLB)"/>
    <property type="match status" value="1"/>
</dbReference>
<dbReference type="Gene3D" id="2.60.40.150">
    <property type="entry name" value="C2 domain"/>
    <property type="match status" value="1"/>
</dbReference>
<dbReference type="GeneTree" id="ENSGT00940000156426"/>
<dbReference type="SMART" id="SM00149">
    <property type="entry name" value="PLCYc"/>
    <property type="match status" value="1"/>
</dbReference>
<dbReference type="PANTHER" id="PTHR10336">
    <property type="entry name" value="PHOSPHOINOSITIDE-SPECIFIC PHOSPHOLIPASE C FAMILY PROTEIN"/>
    <property type="match status" value="1"/>
</dbReference>
<keyword evidence="5" id="KW-0807">Transducer</keyword>
<accession>F6SF88</accession>
<keyword evidence="2 6" id="KW-0378">Hydrolase</keyword>
<evidence type="ECO:0000313" key="8">
    <source>
        <dbReference type="Ensembl" id="ENSCINP00000000483.3"/>
    </source>
</evidence>
<dbReference type="Pfam" id="PF22631">
    <property type="entry name" value="PLCB1-4-like_EFh"/>
    <property type="match status" value="1"/>
</dbReference>
<dbReference type="GO" id="GO:0051209">
    <property type="term" value="P:release of sequestered calcium ion into cytosol"/>
    <property type="evidence" value="ECO:0000318"/>
    <property type="project" value="GO_Central"/>
</dbReference>
<dbReference type="Gene3D" id="3.20.20.190">
    <property type="entry name" value="Phosphatidylinositol (PI) phosphodiesterase"/>
    <property type="match status" value="1"/>
</dbReference>
<dbReference type="SMART" id="SM00148">
    <property type="entry name" value="PLCXc"/>
    <property type="match status" value="1"/>
</dbReference>
<dbReference type="PROSITE" id="PS50007">
    <property type="entry name" value="PIPLC_X_DOMAIN"/>
    <property type="match status" value="1"/>
</dbReference>
<dbReference type="InterPro" id="IPR001192">
    <property type="entry name" value="PI-PLC_fam"/>
</dbReference>
<evidence type="ECO:0000256" key="5">
    <source>
        <dbReference type="ARBA" id="ARBA00023224"/>
    </source>
</evidence>
<feature type="domain" description="PI-PLC Y-box" evidence="7">
    <location>
        <begin position="565"/>
        <end position="683"/>
    </location>
</feature>
<evidence type="ECO:0000259" key="7">
    <source>
        <dbReference type="PROSITE" id="PS50008"/>
    </source>
</evidence>
<sequence>MPGFLWQGTQCTFVKSKDTNISYDGINPSCLLRLDEEGMFVMWQFNNQKEVHVLECSNLREATTGIQAKDIKGTNEMMTQRILTIFHGHEISNLVVVQFVLKSNEEAKVWADNITKVSYELKYRHLSPLSIMRKQWKRIYLPINNKGLIPVRRLVKSFTSDRNEKVVLQKLKTCGLIYGKKDEISQSEFSFEFYQKLYNKMCSRGDVENIFHEMEADKRSHNDIIDIDALVEWMNDNQRDPRHNEILVPAFDRKQAANIIQKFEPSQRNIKNNCLSLEGFTLYLASDENPLIYFDKISLHADMEQPLSHYFINSSHNTYLTGFQIRGKSSVDIYRHILLSGCRCIELDCWDGKGELHGEPIITHGKAMCTDVLFKNVLVAIRDAAFVTSQYPVILSFETHCSKPLQHKMAMYCREIFGEMLLDRNLESHPLLPGQPLPSPHQLQRKILIKNKRLQPDVEKAQLEDLKSDSVTWGDDDVTELTYDIIPYAITDETLEEAHPELQSTKSCDDTKLNISSQSCMSDISVESNIEKGLLKPLVATKSNDSTKKSSIRKKTSATNIHPSLSVLVNYCQSVKFPGFKKVQAESEKCCFHMSSFSENGGMNYIKSNAVNLTNYNKSQLSRIYPRGNRVDSSNYMPQIFWNVGCQLVSLNYQTSDLGMQLNLAKFEYNAACGYLLKPEALRQENKSFDCFAESTIDGVIAAQCGVKIISGQFVSTTSSFVEVDMYGLPNDTIRKEFRTSIVANNGLNTIYKSNEFLFRKVIYPDLAMLRFTLYDDGRQLIGQRVVPLNSLQTGYRYVPLRSPGGVPLDSTTLFVKINLKSYVPD</sequence>
<dbReference type="InParanoid" id="F6SF88"/>
<dbReference type="GO" id="GO:0004435">
    <property type="term" value="F:phosphatidylinositol-4,5-bisphosphate phospholipase C activity"/>
    <property type="evidence" value="ECO:0000318"/>
    <property type="project" value="GO_Central"/>
</dbReference>
<dbReference type="Pfam" id="PF00387">
    <property type="entry name" value="PI-PLC-Y"/>
    <property type="match status" value="1"/>
</dbReference>
<evidence type="ECO:0000313" key="9">
    <source>
        <dbReference type="Proteomes" id="UP000008144"/>
    </source>
</evidence>
<dbReference type="InterPro" id="IPR053945">
    <property type="entry name" value="PLCB1-4-like_EFh"/>
</dbReference>
<dbReference type="STRING" id="7719.ENSCINP00000000483"/>
<dbReference type="FunFam" id="2.30.29.240:FF:000009">
    <property type="entry name" value="Phosphoinositide phospholipase C"/>
    <property type="match status" value="1"/>
</dbReference>
<dbReference type="Proteomes" id="UP000008144">
    <property type="component" value="Unassembled WGS sequence"/>
</dbReference>